<protein>
    <submittedName>
        <fullName evidence="2">Uncharacterized protein</fullName>
    </submittedName>
</protein>
<feature type="compositionally biased region" description="Basic and acidic residues" evidence="1">
    <location>
        <begin position="17"/>
        <end position="27"/>
    </location>
</feature>
<proteinExistence type="predicted"/>
<gene>
    <name evidence="2" type="ORF">AA14337_3361</name>
</gene>
<evidence type="ECO:0000313" key="3">
    <source>
        <dbReference type="Proteomes" id="UP001065047"/>
    </source>
</evidence>
<accession>A0ABQ0Q155</accession>
<sequence>MPHNAGTKNHAARRHTERLNRPHDMFTKNDQGNLTRKTFPHLLPGEPPEITSCRREVLRKYNPLLFRGPITDTAPEEAAVSAPQPEMEAV</sequence>
<evidence type="ECO:0000256" key="1">
    <source>
        <dbReference type="SAM" id="MobiDB-lite"/>
    </source>
</evidence>
<comment type="caution">
    <text evidence="2">The sequence shown here is derived from an EMBL/GenBank/DDBJ whole genome shotgun (WGS) entry which is preliminary data.</text>
</comment>
<dbReference type="Proteomes" id="UP001065047">
    <property type="component" value="Unassembled WGS sequence"/>
</dbReference>
<dbReference type="EMBL" id="BAPF01000059">
    <property type="protein sequence ID" value="GBQ86581.1"/>
    <property type="molecule type" value="Genomic_DNA"/>
</dbReference>
<keyword evidence="3" id="KW-1185">Reference proteome</keyword>
<evidence type="ECO:0000313" key="2">
    <source>
        <dbReference type="EMBL" id="GBQ86581.1"/>
    </source>
</evidence>
<feature type="region of interest" description="Disordered" evidence="1">
    <location>
        <begin position="1"/>
        <end position="47"/>
    </location>
</feature>
<name>A0ABQ0Q155_9PROT</name>
<reference evidence="2" key="1">
    <citation type="submission" date="2013-04" db="EMBL/GenBank/DDBJ databases">
        <title>The genome sequencing project of 58 acetic acid bacteria.</title>
        <authorList>
            <person name="Okamoto-Kainuma A."/>
            <person name="Ishikawa M."/>
            <person name="Umino S."/>
            <person name="Koizumi Y."/>
            <person name="Shiwa Y."/>
            <person name="Yoshikawa H."/>
            <person name="Matsutani M."/>
            <person name="Matsushita K."/>
        </authorList>
    </citation>
    <scope>NUCLEOTIDE SEQUENCE</scope>
    <source>
        <strain evidence="2">DSM 14337</strain>
    </source>
</reference>
<organism evidence="2 3">
    <name type="scientific">Acetobacter malorum DSM 14337</name>
    <dbReference type="NCBI Taxonomy" id="1307910"/>
    <lineage>
        <taxon>Bacteria</taxon>
        <taxon>Pseudomonadati</taxon>
        <taxon>Pseudomonadota</taxon>
        <taxon>Alphaproteobacteria</taxon>
        <taxon>Acetobacterales</taxon>
        <taxon>Acetobacteraceae</taxon>
        <taxon>Acetobacter</taxon>
    </lineage>
</organism>